<evidence type="ECO:0000256" key="1">
    <source>
        <dbReference type="ARBA" id="ARBA00010199"/>
    </source>
</evidence>
<keyword evidence="2" id="KW-0812">Transmembrane</keyword>
<gene>
    <name evidence="3" type="ORF">HUJ06_001820</name>
</gene>
<evidence type="ECO:0000313" key="4">
    <source>
        <dbReference type="Proteomes" id="UP000607653"/>
    </source>
</evidence>
<dbReference type="GO" id="GO:0016020">
    <property type="term" value="C:membrane"/>
    <property type="evidence" value="ECO:0007669"/>
    <property type="project" value="InterPro"/>
</dbReference>
<dbReference type="EMBL" id="DUZY01000006">
    <property type="protein sequence ID" value="DAD43590.1"/>
    <property type="molecule type" value="Genomic_DNA"/>
</dbReference>
<comment type="similarity">
    <text evidence="1">Belongs to the multi antimicrobial extrusion (MATE) (TC 2.A.66.1) family.</text>
</comment>
<keyword evidence="2" id="KW-0472">Membrane</keyword>
<dbReference type="PANTHER" id="PTHR11206">
    <property type="entry name" value="MULTIDRUG RESISTANCE PROTEIN"/>
    <property type="match status" value="1"/>
</dbReference>
<keyword evidence="2" id="KW-1133">Transmembrane helix</keyword>
<comment type="caution">
    <text evidence="3">The sequence shown here is derived from an EMBL/GenBank/DDBJ whole genome shotgun (WGS) entry which is preliminary data.</text>
</comment>
<reference evidence="3 4" key="1">
    <citation type="journal article" date="2020" name="Mol. Biol. Evol.">
        <title>Distinct Expression and Methylation Patterns for Genes with Different Fates following a Single Whole-Genome Duplication in Flowering Plants.</title>
        <authorList>
            <person name="Shi T."/>
            <person name="Rahmani R.S."/>
            <person name="Gugger P.F."/>
            <person name="Wang M."/>
            <person name="Li H."/>
            <person name="Zhang Y."/>
            <person name="Li Z."/>
            <person name="Wang Q."/>
            <person name="Van de Peer Y."/>
            <person name="Marchal K."/>
            <person name="Chen J."/>
        </authorList>
    </citation>
    <scope>NUCLEOTIDE SEQUENCE [LARGE SCALE GENOMIC DNA]</scope>
    <source>
        <tissue evidence="3">Leaf</tissue>
    </source>
</reference>
<protein>
    <submittedName>
        <fullName evidence="3">Uncharacterized protein</fullName>
    </submittedName>
</protein>
<sequence length="162" mass="18562">MLGMASALETLCGKAYGAKQYHMLGVYLQRSWIVLFICSLFLLPVFIFTTPILKLLGQDEYIAEVAGIICSVFTNEIDAKMEQFLDIMIVEDGGPTVEECMQKLVDISWTTRTPLYIEASIIFLENPKCRKEWIHLYGSCDTPDEEAMKRWLSLYARRMNLS</sequence>
<dbReference type="Proteomes" id="UP000607653">
    <property type="component" value="Unassembled WGS sequence"/>
</dbReference>
<dbReference type="InterPro" id="IPR002528">
    <property type="entry name" value="MATE_fam"/>
</dbReference>
<evidence type="ECO:0000313" key="3">
    <source>
        <dbReference type="EMBL" id="DAD43590.1"/>
    </source>
</evidence>
<dbReference type="Pfam" id="PF01554">
    <property type="entry name" value="MatE"/>
    <property type="match status" value="1"/>
</dbReference>
<feature type="transmembrane region" description="Helical" evidence="2">
    <location>
        <begin position="33"/>
        <end position="53"/>
    </location>
</feature>
<evidence type="ECO:0000256" key="2">
    <source>
        <dbReference type="SAM" id="Phobius"/>
    </source>
</evidence>
<dbReference type="AlphaFoldDB" id="A0A822ZGG4"/>
<name>A0A822ZGG4_NELNU</name>
<dbReference type="GO" id="GO:0015297">
    <property type="term" value="F:antiporter activity"/>
    <property type="evidence" value="ECO:0007669"/>
    <property type="project" value="InterPro"/>
</dbReference>
<accession>A0A822ZGG4</accession>
<proteinExistence type="inferred from homology"/>
<organism evidence="3 4">
    <name type="scientific">Nelumbo nucifera</name>
    <name type="common">Sacred lotus</name>
    <dbReference type="NCBI Taxonomy" id="4432"/>
    <lineage>
        <taxon>Eukaryota</taxon>
        <taxon>Viridiplantae</taxon>
        <taxon>Streptophyta</taxon>
        <taxon>Embryophyta</taxon>
        <taxon>Tracheophyta</taxon>
        <taxon>Spermatophyta</taxon>
        <taxon>Magnoliopsida</taxon>
        <taxon>Proteales</taxon>
        <taxon>Nelumbonaceae</taxon>
        <taxon>Nelumbo</taxon>
    </lineage>
</organism>
<keyword evidence="4" id="KW-1185">Reference proteome</keyword>
<dbReference type="GO" id="GO:0042910">
    <property type="term" value="F:xenobiotic transmembrane transporter activity"/>
    <property type="evidence" value="ECO:0007669"/>
    <property type="project" value="InterPro"/>
</dbReference>